<protein>
    <submittedName>
        <fullName evidence="5">Transcriptional regulator, TetR family</fullName>
    </submittedName>
</protein>
<dbReference type="OrthoDB" id="135877at2157"/>
<dbReference type="PROSITE" id="PS50977">
    <property type="entry name" value="HTH_TETR_2"/>
    <property type="match status" value="1"/>
</dbReference>
<feature type="DNA-binding region" description="H-T-H motif" evidence="2">
    <location>
        <begin position="34"/>
        <end position="53"/>
    </location>
</feature>
<dbReference type="PANTHER" id="PTHR43479">
    <property type="entry name" value="ACREF/ENVCD OPERON REPRESSOR-RELATED"/>
    <property type="match status" value="1"/>
</dbReference>
<evidence type="ECO:0000256" key="3">
    <source>
        <dbReference type="SAM" id="MobiDB-lite"/>
    </source>
</evidence>
<reference evidence="5 6" key="1">
    <citation type="journal article" date="2015" name="Genome Announc.">
        <title>Complete Genome Sequence of Methanosphaerula palustris E1-9CT, a Hydrogenotrophic Methanogen Isolated from a Minerotrophic Fen Peatland.</title>
        <authorList>
            <person name="Cadillo-Quiroz H."/>
            <person name="Browne P."/>
            <person name="Kyrpides N."/>
            <person name="Woyke T."/>
            <person name="Goodwin L."/>
            <person name="Detter C."/>
            <person name="Yavitt J.B."/>
            <person name="Zinder S.H."/>
        </authorList>
    </citation>
    <scope>NUCLEOTIDE SEQUENCE [LARGE SCALE GENOMIC DNA]</scope>
    <source>
        <strain evidence="6">ATCC BAA-1556 / DSM 19958 / E1-9c</strain>
    </source>
</reference>
<dbReference type="Pfam" id="PF00440">
    <property type="entry name" value="TetR_N"/>
    <property type="match status" value="1"/>
</dbReference>
<dbReference type="HOGENOM" id="CLU_069356_29_2_2"/>
<feature type="domain" description="HTH tetR-type" evidence="4">
    <location>
        <begin position="11"/>
        <end position="71"/>
    </location>
</feature>
<dbReference type="STRING" id="521011.Mpal_1103"/>
<organism evidence="5 6">
    <name type="scientific">Methanosphaerula palustris (strain ATCC BAA-1556 / DSM 19958 / E1-9c)</name>
    <dbReference type="NCBI Taxonomy" id="521011"/>
    <lineage>
        <taxon>Archaea</taxon>
        <taxon>Methanobacteriati</taxon>
        <taxon>Methanobacteriota</taxon>
        <taxon>Stenosarchaea group</taxon>
        <taxon>Methanomicrobia</taxon>
        <taxon>Methanomicrobiales</taxon>
        <taxon>Methanoregulaceae</taxon>
        <taxon>Methanosphaerula</taxon>
    </lineage>
</organism>
<evidence type="ECO:0000256" key="1">
    <source>
        <dbReference type="ARBA" id="ARBA00023125"/>
    </source>
</evidence>
<dbReference type="InterPro" id="IPR001647">
    <property type="entry name" value="HTH_TetR"/>
</dbReference>
<dbReference type="eggNOG" id="arCOG02649">
    <property type="taxonomic scope" value="Archaea"/>
</dbReference>
<dbReference type="GO" id="GO:0003677">
    <property type="term" value="F:DNA binding"/>
    <property type="evidence" value="ECO:0007669"/>
    <property type="project" value="UniProtKB-UniRule"/>
</dbReference>
<dbReference type="EMBL" id="CP001338">
    <property type="protein sequence ID" value="ACL16449.1"/>
    <property type="molecule type" value="Genomic_DNA"/>
</dbReference>
<dbReference type="Gene3D" id="1.10.357.10">
    <property type="entry name" value="Tetracycline Repressor, domain 2"/>
    <property type="match status" value="1"/>
</dbReference>
<keyword evidence="1 2" id="KW-0238">DNA-binding</keyword>
<accession>B8GH44</accession>
<evidence type="ECO:0000313" key="6">
    <source>
        <dbReference type="Proteomes" id="UP000002457"/>
    </source>
</evidence>
<keyword evidence="6" id="KW-1185">Reference proteome</keyword>
<dbReference type="AlphaFoldDB" id="B8GH44"/>
<dbReference type="PRINTS" id="PR00455">
    <property type="entry name" value="HTHTETR"/>
</dbReference>
<dbReference type="PANTHER" id="PTHR43479:SF11">
    <property type="entry name" value="ACREF_ENVCD OPERON REPRESSOR-RELATED"/>
    <property type="match status" value="1"/>
</dbReference>
<dbReference type="SUPFAM" id="SSF46689">
    <property type="entry name" value="Homeodomain-like"/>
    <property type="match status" value="1"/>
</dbReference>
<dbReference type="InterPro" id="IPR009057">
    <property type="entry name" value="Homeodomain-like_sf"/>
</dbReference>
<evidence type="ECO:0000313" key="5">
    <source>
        <dbReference type="EMBL" id="ACL16449.1"/>
    </source>
</evidence>
<gene>
    <name evidence="5" type="ordered locus">Mpal_1103</name>
</gene>
<feature type="region of interest" description="Disordered" evidence="3">
    <location>
        <begin position="229"/>
        <end position="248"/>
    </location>
</feature>
<dbReference type="GeneID" id="7271020"/>
<evidence type="ECO:0000256" key="2">
    <source>
        <dbReference type="PROSITE-ProRule" id="PRU00335"/>
    </source>
</evidence>
<dbReference type="Proteomes" id="UP000002457">
    <property type="component" value="Chromosome"/>
</dbReference>
<name>B8GH44_METPE</name>
<dbReference type="RefSeq" id="WP_012617768.1">
    <property type="nucleotide sequence ID" value="NC_011832.1"/>
</dbReference>
<proteinExistence type="predicted"/>
<dbReference type="InterPro" id="IPR050624">
    <property type="entry name" value="HTH-type_Tx_Regulator"/>
</dbReference>
<evidence type="ECO:0000259" key="4">
    <source>
        <dbReference type="PROSITE" id="PS50977"/>
    </source>
</evidence>
<sequence length="248" mass="28284">MARLVKEEEYTAKRNEILDAALALIYSKGYEQMAIQDILDQLKISRGAFYHYFDSKQSLLEDLIDRMAKETEQSLLSIVQDPDLLALEKFRRYFELSTRWKTSQKTLIGSLLRMWYADGNALFRQKMTAKSIRYISRIYESIIREGVEERVFTTEFPEQVAVIVAQVTLSISDAVIEVLRSQEPDRDPIQKAGMIMDAYTDSVERILGAPSGSLKVFEPGALEELFTAIRQESVPGNPGRKGSKKSPE</sequence>
<dbReference type="KEGG" id="mpl:Mpal_1103"/>